<dbReference type="EMBL" id="AFQF01000068">
    <property type="protein sequence ID" value="EGU89341.1"/>
    <property type="molecule type" value="Genomic_DNA"/>
</dbReference>
<comment type="caution">
    <text evidence="1">The sequence shown here is derived from an EMBL/GenBank/DDBJ whole genome shotgun (WGS) entry which is preliminary data.</text>
</comment>
<sequence length="48" mass="5471">MKPQFLPLLACDAEEKVRVPVARICLDRRESVNDVTYVDPLKQTPKMG</sequence>
<protein>
    <submittedName>
        <fullName evidence="1">Uncharacterized protein</fullName>
    </submittedName>
</protein>
<evidence type="ECO:0000313" key="1">
    <source>
        <dbReference type="EMBL" id="EGU89341.1"/>
    </source>
</evidence>
<accession>F9F165</accession>
<name>F9F165_FUSOF</name>
<proteinExistence type="predicted"/>
<reference evidence="1" key="1">
    <citation type="journal article" date="2012" name="Mol. Plant Microbe Interact.">
        <title>A highly conserved effector in Fusarium oxysporum is required for full virulence on Arabidopsis.</title>
        <authorList>
            <person name="Thatcher L.F."/>
            <person name="Gardiner D.M."/>
            <person name="Kazan K."/>
            <person name="Manners J."/>
        </authorList>
    </citation>
    <scope>NUCLEOTIDE SEQUENCE [LARGE SCALE GENOMIC DNA]</scope>
    <source>
        <strain evidence="1">Fo5176</strain>
    </source>
</reference>
<gene>
    <name evidence="1" type="ORF">FOXB_00139</name>
</gene>
<dbReference type="AlphaFoldDB" id="F9F165"/>
<organism evidence="1">
    <name type="scientific">Fusarium oxysporum (strain Fo5176)</name>
    <name type="common">Fusarium vascular wilt</name>
    <dbReference type="NCBI Taxonomy" id="660025"/>
    <lineage>
        <taxon>Eukaryota</taxon>
        <taxon>Fungi</taxon>
        <taxon>Dikarya</taxon>
        <taxon>Ascomycota</taxon>
        <taxon>Pezizomycotina</taxon>
        <taxon>Sordariomycetes</taxon>
        <taxon>Hypocreomycetidae</taxon>
        <taxon>Hypocreales</taxon>
        <taxon>Nectriaceae</taxon>
        <taxon>Fusarium</taxon>
        <taxon>Fusarium oxysporum species complex</taxon>
    </lineage>
</organism>